<proteinExistence type="predicted"/>
<dbReference type="Proteomes" id="UP001595818">
    <property type="component" value="Unassembled WGS sequence"/>
</dbReference>
<dbReference type="InterPro" id="IPR009057">
    <property type="entry name" value="Homeodomain-like_sf"/>
</dbReference>
<organism evidence="1 2">
    <name type="scientific">Negadavirga shengliensis</name>
    <dbReference type="NCBI Taxonomy" id="1389218"/>
    <lineage>
        <taxon>Bacteria</taxon>
        <taxon>Pseudomonadati</taxon>
        <taxon>Bacteroidota</taxon>
        <taxon>Cytophagia</taxon>
        <taxon>Cytophagales</taxon>
        <taxon>Cyclobacteriaceae</taxon>
        <taxon>Negadavirga</taxon>
    </lineage>
</organism>
<dbReference type="Gene3D" id="1.10.10.10">
    <property type="entry name" value="Winged helix-like DNA-binding domain superfamily/Winged helix DNA-binding domain"/>
    <property type="match status" value="1"/>
</dbReference>
<dbReference type="EMBL" id="JBHSJJ010000018">
    <property type="protein sequence ID" value="MFC4874449.1"/>
    <property type="molecule type" value="Genomic_DNA"/>
</dbReference>
<dbReference type="PANTHER" id="PTHR34849">
    <property type="entry name" value="SSL5025 PROTEIN"/>
    <property type="match status" value="1"/>
</dbReference>
<dbReference type="Pfam" id="PF04255">
    <property type="entry name" value="DUF433"/>
    <property type="match status" value="1"/>
</dbReference>
<gene>
    <name evidence="1" type="ORF">ACFPFU_22285</name>
</gene>
<comment type="caution">
    <text evidence="1">The sequence shown here is derived from an EMBL/GenBank/DDBJ whole genome shotgun (WGS) entry which is preliminary data.</text>
</comment>
<dbReference type="SUPFAM" id="SSF46689">
    <property type="entry name" value="Homeodomain-like"/>
    <property type="match status" value="1"/>
</dbReference>
<protein>
    <submittedName>
        <fullName evidence="1">DUF433 domain-containing protein</fullName>
    </submittedName>
</protein>
<dbReference type="RefSeq" id="WP_377068306.1">
    <property type="nucleotide sequence ID" value="NZ_JBHSJJ010000018.1"/>
</dbReference>
<evidence type="ECO:0000313" key="1">
    <source>
        <dbReference type="EMBL" id="MFC4874449.1"/>
    </source>
</evidence>
<sequence length="76" mass="8485">MKDMTGRITINPEICNGKPTIRGMRITAKTILEYLAAGESYENILDAYPSLEREDILAVIQFASKMLDHEIIAKSA</sequence>
<dbReference type="InterPro" id="IPR007367">
    <property type="entry name" value="DUF433"/>
</dbReference>
<dbReference type="InterPro" id="IPR036388">
    <property type="entry name" value="WH-like_DNA-bd_sf"/>
</dbReference>
<reference evidence="2" key="1">
    <citation type="journal article" date="2019" name="Int. J. Syst. Evol. Microbiol.">
        <title>The Global Catalogue of Microorganisms (GCM) 10K type strain sequencing project: providing services to taxonomists for standard genome sequencing and annotation.</title>
        <authorList>
            <consortium name="The Broad Institute Genomics Platform"/>
            <consortium name="The Broad Institute Genome Sequencing Center for Infectious Disease"/>
            <person name="Wu L."/>
            <person name="Ma J."/>
        </authorList>
    </citation>
    <scope>NUCLEOTIDE SEQUENCE [LARGE SCALE GENOMIC DNA]</scope>
    <source>
        <strain evidence="2">CGMCC 4.7466</strain>
    </source>
</reference>
<dbReference type="PANTHER" id="PTHR34849:SF3">
    <property type="entry name" value="SSR2962 PROTEIN"/>
    <property type="match status" value="1"/>
</dbReference>
<name>A0ABV9T7T9_9BACT</name>
<accession>A0ABV9T7T9</accession>
<keyword evidence="2" id="KW-1185">Reference proteome</keyword>
<evidence type="ECO:0000313" key="2">
    <source>
        <dbReference type="Proteomes" id="UP001595818"/>
    </source>
</evidence>